<evidence type="ECO:0000313" key="15">
    <source>
        <dbReference type="Proteomes" id="UP001367676"/>
    </source>
</evidence>
<evidence type="ECO:0000256" key="6">
    <source>
        <dbReference type="ARBA" id="ARBA00011738"/>
    </source>
</evidence>
<dbReference type="GO" id="GO:0005737">
    <property type="term" value="C:cytoplasm"/>
    <property type="evidence" value="ECO:0007669"/>
    <property type="project" value="UniProtKB-SubCell"/>
</dbReference>
<dbReference type="CDD" id="cd06223">
    <property type="entry name" value="PRTases_typeI"/>
    <property type="match status" value="1"/>
</dbReference>
<dbReference type="InterPro" id="IPR050054">
    <property type="entry name" value="UPRTase/APRTase"/>
</dbReference>
<dbReference type="NCBIfam" id="NF002636">
    <property type="entry name" value="PRK02304.1-5"/>
    <property type="match status" value="1"/>
</dbReference>
<comment type="catalytic activity">
    <reaction evidence="1">
        <text>AMP + diphosphate = 5-phospho-alpha-D-ribose 1-diphosphate + adenine</text>
        <dbReference type="Rhea" id="RHEA:16609"/>
        <dbReference type="ChEBI" id="CHEBI:16708"/>
        <dbReference type="ChEBI" id="CHEBI:33019"/>
        <dbReference type="ChEBI" id="CHEBI:58017"/>
        <dbReference type="ChEBI" id="CHEBI:456215"/>
        <dbReference type="EC" id="2.4.2.7"/>
    </reaction>
</comment>
<proteinExistence type="inferred from homology"/>
<evidence type="ECO:0000256" key="5">
    <source>
        <dbReference type="ARBA" id="ARBA00008391"/>
    </source>
</evidence>
<keyword evidence="12" id="KW-0660">Purine salvage</keyword>
<comment type="function">
    <text evidence="2">Catalyzes a salvage reaction resulting in the formation of AMP, that is energically less costly than de novo synthesis.</text>
</comment>
<evidence type="ECO:0000256" key="4">
    <source>
        <dbReference type="ARBA" id="ARBA00004659"/>
    </source>
</evidence>
<organism evidence="14 15">
    <name type="scientific">Parthenolecanium corni</name>
    <dbReference type="NCBI Taxonomy" id="536013"/>
    <lineage>
        <taxon>Eukaryota</taxon>
        <taxon>Metazoa</taxon>
        <taxon>Ecdysozoa</taxon>
        <taxon>Arthropoda</taxon>
        <taxon>Hexapoda</taxon>
        <taxon>Insecta</taxon>
        <taxon>Pterygota</taxon>
        <taxon>Neoptera</taxon>
        <taxon>Paraneoptera</taxon>
        <taxon>Hemiptera</taxon>
        <taxon>Sternorrhyncha</taxon>
        <taxon>Coccoidea</taxon>
        <taxon>Coccidae</taxon>
        <taxon>Parthenolecanium</taxon>
    </lineage>
</organism>
<sequence>MSTITLPKEAQEAAKKLPKYFVFYPDFPKPGINFWDVFSLLKNREAFDLFNTVLAGYAKVMTGKVDVVVGIEARGFLFGPLLANYLGCSFVPVRKKGKLPGKTKAITYTIEYGSDTMEIQDDSVQSGQKVLIVDDCLATGGTLSATCELIISLGAEIVDCLVIYRIPDVPESGNIPASVTTLCRFV</sequence>
<evidence type="ECO:0000256" key="12">
    <source>
        <dbReference type="ARBA" id="ARBA00022726"/>
    </source>
</evidence>
<dbReference type="AlphaFoldDB" id="A0AAN9TYC9"/>
<evidence type="ECO:0000256" key="2">
    <source>
        <dbReference type="ARBA" id="ARBA00003968"/>
    </source>
</evidence>
<dbReference type="EC" id="2.4.2.7" evidence="7"/>
<dbReference type="GO" id="GO:0002055">
    <property type="term" value="F:adenine binding"/>
    <property type="evidence" value="ECO:0007669"/>
    <property type="project" value="TreeGrafter"/>
</dbReference>
<dbReference type="GO" id="GO:0016208">
    <property type="term" value="F:AMP binding"/>
    <property type="evidence" value="ECO:0007669"/>
    <property type="project" value="TreeGrafter"/>
</dbReference>
<dbReference type="InterPro" id="IPR000836">
    <property type="entry name" value="PRTase_dom"/>
</dbReference>
<comment type="subunit">
    <text evidence="6">Homodimer.</text>
</comment>
<evidence type="ECO:0000313" key="14">
    <source>
        <dbReference type="EMBL" id="KAK7595098.1"/>
    </source>
</evidence>
<accession>A0AAN9TYC9</accession>
<keyword evidence="9" id="KW-0963">Cytoplasm</keyword>
<evidence type="ECO:0000256" key="10">
    <source>
        <dbReference type="ARBA" id="ARBA00022676"/>
    </source>
</evidence>
<gene>
    <name evidence="14" type="ORF">V9T40_001531</name>
</gene>
<keyword evidence="11" id="KW-0808">Transferase</keyword>
<protein>
    <recommendedName>
        <fullName evidence="8">Adenine phosphoribosyltransferase</fullName>
        <ecNumber evidence="7">2.4.2.7</ecNumber>
    </recommendedName>
</protein>
<dbReference type="InterPro" id="IPR029057">
    <property type="entry name" value="PRTase-like"/>
</dbReference>
<dbReference type="FunFam" id="3.40.50.2020:FF:000021">
    <property type="entry name" value="Adenine phosphoribosyltransferase"/>
    <property type="match status" value="1"/>
</dbReference>
<dbReference type="GO" id="GO:0006166">
    <property type="term" value="P:purine ribonucleoside salvage"/>
    <property type="evidence" value="ECO:0007669"/>
    <property type="project" value="UniProtKB-KW"/>
</dbReference>
<reference evidence="14 15" key="1">
    <citation type="submission" date="2024-03" db="EMBL/GenBank/DDBJ databases">
        <title>Adaptation during the transition from Ophiocordyceps entomopathogen to insect associate is accompanied by gene loss and intensified selection.</title>
        <authorList>
            <person name="Ward C.M."/>
            <person name="Onetto C.A."/>
            <person name="Borneman A.R."/>
        </authorList>
    </citation>
    <scope>NUCLEOTIDE SEQUENCE [LARGE SCALE GENOMIC DNA]</scope>
    <source>
        <strain evidence="14">AWRI1</strain>
        <tissue evidence="14">Single Adult Female</tissue>
    </source>
</reference>
<dbReference type="Pfam" id="PF00156">
    <property type="entry name" value="Pribosyltran"/>
    <property type="match status" value="1"/>
</dbReference>
<feature type="domain" description="Phosphoribosyltransferase" evidence="13">
    <location>
        <begin position="41"/>
        <end position="165"/>
    </location>
</feature>
<evidence type="ECO:0000256" key="3">
    <source>
        <dbReference type="ARBA" id="ARBA00004496"/>
    </source>
</evidence>
<dbReference type="PANTHER" id="PTHR32315:SF3">
    <property type="entry name" value="ADENINE PHOSPHORIBOSYLTRANSFERASE"/>
    <property type="match status" value="1"/>
</dbReference>
<evidence type="ECO:0000256" key="8">
    <source>
        <dbReference type="ARBA" id="ARBA00017366"/>
    </source>
</evidence>
<evidence type="ECO:0000256" key="1">
    <source>
        <dbReference type="ARBA" id="ARBA00000868"/>
    </source>
</evidence>
<dbReference type="SUPFAM" id="SSF53271">
    <property type="entry name" value="PRTase-like"/>
    <property type="match status" value="1"/>
</dbReference>
<comment type="caution">
    <text evidence="14">The sequence shown here is derived from an EMBL/GenBank/DDBJ whole genome shotgun (WGS) entry which is preliminary data.</text>
</comment>
<keyword evidence="15" id="KW-1185">Reference proteome</keyword>
<dbReference type="EMBL" id="JBBCAQ010000019">
    <property type="protein sequence ID" value="KAK7595098.1"/>
    <property type="molecule type" value="Genomic_DNA"/>
</dbReference>
<dbReference type="GO" id="GO:0044209">
    <property type="term" value="P:AMP salvage"/>
    <property type="evidence" value="ECO:0007669"/>
    <property type="project" value="TreeGrafter"/>
</dbReference>
<evidence type="ECO:0000259" key="13">
    <source>
        <dbReference type="Pfam" id="PF00156"/>
    </source>
</evidence>
<evidence type="ECO:0000256" key="7">
    <source>
        <dbReference type="ARBA" id="ARBA00011893"/>
    </source>
</evidence>
<name>A0AAN9TYC9_9HEMI</name>
<dbReference type="PANTHER" id="PTHR32315">
    <property type="entry name" value="ADENINE PHOSPHORIBOSYLTRANSFERASE"/>
    <property type="match status" value="1"/>
</dbReference>
<dbReference type="GO" id="GO:0003999">
    <property type="term" value="F:adenine phosphoribosyltransferase activity"/>
    <property type="evidence" value="ECO:0007669"/>
    <property type="project" value="UniProtKB-EC"/>
</dbReference>
<dbReference type="Gene3D" id="3.40.50.2020">
    <property type="match status" value="1"/>
</dbReference>
<comment type="similarity">
    <text evidence="5">Belongs to the purine/pyrimidine phosphoribosyltransferase family.</text>
</comment>
<comment type="pathway">
    <text evidence="4">Purine metabolism; AMP biosynthesis via salvage pathway; AMP from adenine: step 1/1.</text>
</comment>
<dbReference type="GO" id="GO:0006168">
    <property type="term" value="P:adenine salvage"/>
    <property type="evidence" value="ECO:0007669"/>
    <property type="project" value="InterPro"/>
</dbReference>
<keyword evidence="10" id="KW-0328">Glycosyltransferase</keyword>
<evidence type="ECO:0000256" key="9">
    <source>
        <dbReference type="ARBA" id="ARBA00022490"/>
    </source>
</evidence>
<dbReference type="HAMAP" id="MF_00004">
    <property type="entry name" value="Aden_phosphoribosyltr"/>
    <property type="match status" value="1"/>
</dbReference>
<evidence type="ECO:0000256" key="11">
    <source>
        <dbReference type="ARBA" id="ARBA00022679"/>
    </source>
</evidence>
<comment type="subcellular location">
    <subcellularLocation>
        <location evidence="3">Cytoplasm</location>
    </subcellularLocation>
</comment>
<dbReference type="InterPro" id="IPR005764">
    <property type="entry name" value="Ade_phspho_trans"/>
</dbReference>
<dbReference type="Proteomes" id="UP001367676">
    <property type="component" value="Unassembled WGS sequence"/>
</dbReference>